<dbReference type="CDD" id="cd13578">
    <property type="entry name" value="PBP2_Bug27"/>
    <property type="match status" value="1"/>
</dbReference>
<name>A0AAW8EQQ8_VARPD</name>
<dbReference type="SUPFAM" id="SSF53850">
    <property type="entry name" value="Periplasmic binding protein-like II"/>
    <property type="match status" value="1"/>
</dbReference>
<dbReference type="Pfam" id="PF03401">
    <property type="entry name" value="TctC"/>
    <property type="match status" value="1"/>
</dbReference>
<dbReference type="InterPro" id="IPR005064">
    <property type="entry name" value="BUG"/>
</dbReference>
<dbReference type="AlphaFoldDB" id="A0AAW8EQQ8"/>
<reference evidence="3" key="1">
    <citation type="submission" date="2023-07" db="EMBL/GenBank/DDBJ databases">
        <title>Sorghum-associated microbial communities from plants grown in Nebraska, USA.</title>
        <authorList>
            <person name="Schachtman D."/>
        </authorList>
    </citation>
    <scope>NUCLEOTIDE SEQUENCE</scope>
    <source>
        <strain evidence="3">DS3315</strain>
    </source>
</reference>
<proteinExistence type="inferred from homology"/>
<feature type="chain" id="PRO_5043790563" evidence="2">
    <location>
        <begin position="22"/>
        <end position="322"/>
    </location>
</feature>
<evidence type="ECO:0000256" key="1">
    <source>
        <dbReference type="ARBA" id="ARBA00006987"/>
    </source>
</evidence>
<accession>A0AAW8EQQ8</accession>
<gene>
    <name evidence="3" type="ORF">J2W39_006491</name>
</gene>
<organism evidence="3 4">
    <name type="scientific">Variovorax paradoxus</name>
    <dbReference type="NCBI Taxonomy" id="34073"/>
    <lineage>
        <taxon>Bacteria</taxon>
        <taxon>Pseudomonadati</taxon>
        <taxon>Pseudomonadota</taxon>
        <taxon>Betaproteobacteria</taxon>
        <taxon>Burkholderiales</taxon>
        <taxon>Comamonadaceae</taxon>
        <taxon>Variovorax</taxon>
    </lineage>
</organism>
<dbReference type="PANTHER" id="PTHR42928">
    <property type="entry name" value="TRICARBOXYLATE-BINDING PROTEIN"/>
    <property type="match status" value="1"/>
</dbReference>
<comment type="similarity">
    <text evidence="1">Belongs to the UPF0065 (bug) family.</text>
</comment>
<feature type="signal peptide" evidence="2">
    <location>
        <begin position="1"/>
        <end position="21"/>
    </location>
</feature>
<dbReference type="PANTHER" id="PTHR42928:SF5">
    <property type="entry name" value="BLR1237 PROTEIN"/>
    <property type="match status" value="1"/>
</dbReference>
<evidence type="ECO:0000313" key="3">
    <source>
        <dbReference type="EMBL" id="MDP9975203.1"/>
    </source>
</evidence>
<dbReference type="Proteomes" id="UP001224845">
    <property type="component" value="Unassembled WGS sequence"/>
</dbReference>
<dbReference type="Gene3D" id="3.40.190.10">
    <property type="entry name" value="Periplasmic binding protein-like II"/>
    <property type="match status" value="1"/>
</dbReference>
<protein>
    <submittedName>
        <fullName evidence="3">Tripartite-type tricarboxylate transporter receptor subunit TctC</fullName>
    </submittedName>
</protein>
<keyword evidence="2" id="KW-0732">Signal</keyword>
<dbReference type="RefSeq" id="WP_015866240.1">
    <property type="nucleotide sequence ID" value="NZ_CAIGKF010000001.1"/>
</dbReference>
<sequence length="322" mass="33586">MRKMFMLAAACLLAAASAVHADPAAYPAKPVRLIVPFAPGGSTDVLARLLAAALAPELGQPVIVENKAGAGGNIGGDYVAKSAPDGYTLLIAAAGPTVINPSLYTKMPYDPAKDLRPVTLLIQEPNLMAINPKIPAKTVPEFIAYAKSRPKEVSFGSAGNGSPSHLAGEWFNQLTGTTMVHVPYKGTGPAMNDLLAGQIAMMIDNMPALWPHVQSGRLRALAVSTDKRATAAPEVPTVAESVKGFSFGAWKGLMVPAATPTAIVERLHAATTKALEKPELRQRLLALGAEPVGNTPAQFAELIKADTASWAALVKSTGTKLD</sequence>
<evidence type="ECO:0000256" key="2">
    <source>
        <dbReference type="SAM" id="SignalP"/>
    </source>
</evidence>
<keyword evidence="3" id="KW-0675">Receptor</keyword>
<evidence type="ECO:0000313" key="4">
    <source>
        <dbReference type="Proteomes" id="UP001224845"/>
    </source>
</evidence>
<dbReference type="PIRSF" id="PIRSF017082">
    <property type="entry name" value="YflP"/>
    <property type="match status" value="1"/>
</dbReference>
<comment type="caution">
    <text evidence="3">The sequence shown here is derived from an EMBL/GenBank/DDBJ whole genome shotgun (WGS) entry which is preliminary data.</text>
</comment>
<dbReference type="InterPro" id="IPR042100">
    <property type="entry name" value="Bug_dom1"/>
</dbReference>
<dbReference type="Gene3D" id="3.40.190.150">
    <property type="entry name" value="Bordetella uptake gene, domain 1"/>
    <property type="match status" value="1"/>
</dbReference>
<dbReference type="GeneID" id="99717625"/>
<dbReference type="EMBL" id="JAUSRV010000024">
    <property type="protein sequence ID" value="MDP9975203.1"/>
    <property type="molecule type" value="Genomic_DNA"/>
</dbReference>